<evidence type="ECO:0000313" key="1">
    <source>
        <dbReference type="EMBL" id="EOA81050.1"/>
    </source>
</evidence>
<dbReference type="GeneID" id="19399809"/>
<evidence type="ECO:0000313" key="2">
    <source>
        <dbReference type="Proteomes" id="UP000016935"/>
    </source>
</evidence>
<dbReference type="SUPFAM" id="SSF52047">
    <property type="entry name" value="RNI-like"/>
    <property type="match status" value="1"/>
</dbReference>
<protein>
    <submittedName>
        <fullName evidence="1">Uncharacterized protein</fullName>
    </submittedName>
</protein>
<dbReference type="OrthoDB" id="2305901at2759"/>
<dbReference type="Gene3D" id="3.80.10.10">
    <property type="entry name" value="Ribonuclease Inhibitor"/>
    <property type="match status" value="1"/>
</dbReference>
<accession>R0I608</accession>
<dbReference type="Proteomes" id="UP000016935">
    <property type="component" value="Unassembled WGS sequence"/>
</dbReference>
<dbReference type="RefSeq" id="XP_008031600.1">
    <property type="nucleotide sequence ID" value="XM_008033409.1"/>
</dbReference>
<name>R0I608_EXST2</name>
<organism evidence="1 2">
    <name type="scientific">Exserohilum turcicum (strain 28A)</name>
    <name type="common">Northern leaf blight fungus</name>
    <name type="synonym">Setosphaeria turcica</name>
    <dbReference type="NCBI Taxonomy" id="671987"/>
    <lineage>
        <taxon>Eukaryota</taxon>
        <taxon>Fungi</taxon>
        <taxon>Dikarya</taxon>
        <taxon>Ascomycota</taxon>
        <taxon>Pezizomycotina</taxon>
        <taxon>Dothideomycetes</taxon>
        <taxon>Pleosporomycetidae</taxon>
        <taxon>Pleosporales</taxon>
        <taxon>Pleosporineae</taxon>
        <taxon>Pleosporaceae</taxon>
        <taxon>Exserohilum</taxon>
    </lineage>
</organism>
<reference evidence="1 2" key="2">
    <citation type="journal article" date="2013" name="PLoS Genet.">
        <title>Comparative genome structure, secondary metabolite, and effector coding capacity across Cochliobolus pathogens.</title>
        <authorList>
            <person name="Condon B.J."/>
            <person name="Leng Y."/>
            <person name="Wu D."/>
            <person name="Bushley K.E."/>
            <person name="Ohm R.A."/>
            <person name="Otillar R."/>
            <person name="Martin J."/>
            <person name="Schackwitz W."/>
            <person name="Grimwood J."/>
            <person name="MohdZainudin N."/>
            <person name="Xue C."/>
            <person name="Wang R."/>
            <person name="Manning V.A."/>
            <person name="Dhillon B."/>
            <person name="Tu Z.J."/>
            <person name="Steffenson B.J."/>
            <person name="Salamov A."/>
            <person name="Sun H."/>
            <person name="Lowry S."/>
            <person name="LaButti K."/>
            <person name="Han J."/>
            <person name="Copeland A."/>
            <person name="Lindquist E."/>
            <person name="Barry K."/>
            <person name="Schmutz J."/>
            <person name="Baker S.E."/>
            <person name="Ciuffetti L.M."/>
            <person name="Grigoriev I.V."/>
            <person name="Zhong S."/>
            <person name="Turgeon B.G."/>
        </authorList>
    </citation>
    <scope>NUCLEOTIDE SEQUENCE [LARGE SCALE GENOMIC DNA]</scope>
    <source>
        <strain evidence="2">28A</strain>
    </source>
</reference>
<dbReference type="eggNOG" id="ENOG502TFXI">
    <property type="taxonomic scope" value="Eukaryota"/>
</dbReference>
<dbReference type="InterPro" id="IPR032675">
    <property type="entry name" value="LRR_dom_sf"/>
</dbReference>
<dbReference type="HOGENOM" id="CLU_024879_0_0_1"/>
<keyword evidence="2" id="KW-1185">Reference proteome</keyword>
<gene>
    <name evidence="1" type="ORF">SETTUDRAFT_166435</name>
</gene>
<sequence>MAAMAPPAASTATADRRIVHQILRHLSDMKYRDRRQRGSDEPVEFLEFRPTLVPSILVNKLWADEGTSILWRRYPHLPALYDMPVDRRQWYADKVERLFVPSPTDNGVGLAYLQGLDWPSLETLELDIDWRKHNKHIGSMLHAGLQHLKLLGPQSSDLGDVTHTVLSALFKQCPSLRSVHIGPDAIDPRDPVRSQELMDLLDSASTVTDICIMNAAVLDKDRIFERLSQRSGLEALQIDLDPGLQLLPCFTGPSALPSPFLTLRRLQVMCYPEIAIALPSHLQLIEDLHIDVARVPTHVRQDNDTTTLNDIIDELAQCKQLQSLHINIGQLALDFPSAISCPSLSGLTLTRLAAGCSKLQNLNLLTTAPGAIDGSAISILQFEEFCQGLPQLASLSLKLHPQTAIELESTALQSLGRNCPLLETLRLRISLHLPDLPMHIEPLPLHPIDALSQNPMDTERAPQTPSITINDDQKNASLQVGHVTGSKTPSVPLFPNLRHFALARPQSILSIAGNSYAASSTSRTGSFVDPLVEQSLVESWAQPLAAHLPRLEVLEAWGDWTGHDSETLNYFLPLEEVLATTWEFLSGVEQDLWDEEDVGEVDSGSEWKENRTDRFSMTSVDWDLASLVNEFRAEEDFDSRHFLDTYDEEPEDMVTPVRIPNEEDAYFGNPSAKITPASDAAIVTLGPEAVTCSV</sequence>
<reference evidence="1 2" key="1">
    <citation type="journal article" date="2012" name="PLoS Pathog.">
        <title>Diverse lifestyles and strategies of plant pathogenesis encoded in the genomes of eighteen Dothideomycetes fungi.</title>
        <authorList>
            <person name="Ohm R.A."/>
            <person name="Feau N."/>
            <person name="Henrissat B."/>
            <person name="Schoch C.L."/>
            <person name="Horwitz B.A."/>
            <person name="Barry K.W."/>
            <person name="Condon B.J."/>
            <person name="Copeland A.C."/>
            <person name="Dhillon B."/>
            <person name="Glaser F."/>
            <person name="Hesse C.N."/>
            <person name="Kosti I."/>
            <person name="LaButti K."/>
            <person name="Lindquist E.A."/>
            <person name="Lucas S."/>
            <person name="Salamov A.A."/>
            <person name="Bradshaw R.E."/>
            <person name="Ciuffetti L."/>
            <person name="Hamelin R.C."/>
            <person name="Kema G.H.J."/>
            <person name="Lawrence C."/>
            <person name="Scott J.A."/>
            <person name="Spatafora J.W."/>
            <person name="Turgeon B.G."/>
            <person name="de Wit P.J.G.M."/>
            <person name="Zhong S."/>
            <person name="Goodwin S.B."/>
            <person name="Grigoriev I.V."/>
        </authorList>
    </citation>
    <scope>NUCLEOTIDE SEQUENCE [LARGE SCALE GENOMIC DNA]</scope>
    <source>
        <strain evidence="2">28A</strain>
    </source>
</reference>
<dbReference type="AlphaFoldDB" id="R0I608"/>
<dbReference type="EMBL" id="KB908877">
    <property type="protein sequence ID" value="EOA81050.1"/>
    <property type="molecule type" value="Genomic_DNA"/>
</dbReference>
<proteinExistence type="predicted"/>